<keyword evidence="4" id="KW-1185">Reference proteome</keyword>
<feature type="compositionally biased region" description="Gly residues" evidence="1">
    <location>
        <begin position="140"/>
        <end position="151"/>
    </location>
</feature>
<proteinExistence type="predicted"/>
<dbReference type="AlphaFoldDB" id="W9RZB4"/>
<sequence>MERMRETMQRFQSHLTTAWGQLSHFRDTIWWPLLKSSALSPVVFTVLFLLFVGAFVSTRFLNSANLAGPTITKISERPPQKIEIPLNCTAYDTTRTCPSNYTTAHNKQDDLDRHRLPRVQTLPMDLRRPETMGPHRNIEGYGGEGQTYGRF</sequence>
<evidence type="ECO:0000313" key="4">
    <source>
        <dbReference type="Proteomes" id="UP000030645"/>
    </source>
</evidence>
<evidence type="ECO:0000256" key="1">
    <source>
        <dbReference type="SAM" id="MobiDB-lite"/>
    </source>
</evidence>
<protein>
    <submittedName>
        <fullName evidence="3">Uncharacterized protein</fullName>
    </submittedName>
</protein>
<keyword evidence="2" id="KW-0472">Membrane</keyword>
<name>W9RZB4_9ROSA</name>
<gene>
    <name evidence="3" type="ORF">L484_001407</name>
</gene>
<feature type="transmembrane region" description="Helical" evidence="2">
    <location>
        <begin position="38"/>
        <end position="56"/>
    </location>
</feature>
<dbReference type="EMBL" id="KE345479">
    <property type="protein sequence ID" value="EXC04548.1"/>
    <property type="molecule type" value="Genomic_DNA"/>
</dbReference>
<dbReference type="Proteomes" id="UP000030645">
    <property type="component" value="Unassembled WGS sequence"/>
</dbReference>
<accession>W9RZB4</accession>
<keyword evidence="2" id="KW-0812">Transmembrane</keyword>
<keyword evidence="2" id="KW-1133">Transmembrane helix</keyword>
<reference evidence="4" key="1">
    <citation type="submission" date="2013-01" db="EMBL/GenBank/DDBJ databases">
        <title>Draft Genome Sequence of a Mulberry Tree, Morus notabilis C.K. Schneid.</title>
        <authorList>
            <person name="He N."/>
            <person name="Zhao S."/>
        </authorList>
    </citation>
    <scope>NUCLEOTIDE SEQUENCE</scope>
</reference>
<feature type="region of interest" description="Disordered" evidence="1">
    <location>
        <begin position="127"/>
        <end position="151"/>
    </location>
</feature>
<organism evidence="3 4">
    <name type="scientific">Morus notabilis</name>
    <dbReference type="NCBI Taxonomy" id="981085"/>
    <lineage>
        <taxon>Eukaryota</taxon>
        <taxon>Viridiplantae</taxon>
        <taxon>Streptophyta</taxon>
        <taxon>Embryophyta</taxon>
        <taxon>Tracheophyta</taxon>
        <taxon>Spermatophyta</taxon>
        <taxon>Magnoliopsida</taxon>
        <taxon>eudicotyledons</taxon>
        <taxon>Gunneridae</taxon>
        <taxon>Pentapetalae</taxon>
        <taxon>rosids</taxon>
        <taxon>fabids</taxon>
        <taxon>Rosales</taxon>
        <taxon>Moraceae</taxon>
        <taxon>Moreae</taxon>
        <taxon>Morus</taxon>
    </lineage>
</organism>
<evidence type="ECO:0000256" key="2">
    <source>
        <dbReference type="SAM" id="Phobius"/>
    </source>
</evidence>
<evidence type="ECO:0000313" key="3">
    <source>
        <dbReference type="EMBL" id="EXC04548.1"/>
    </source>
</evidence>